<name>A0A8J2LY70_9BILA</name>
<evidence type="ECO:0000313" key="3">
    <source>
        <dbReference type="Proteomes" id="UP000746747"/>
    </source>
</evidence>
<dbReference type="EMBL" id="CAKAEH010000488">
    <property type="protein sequence ID" value="CAG9531152.1"/>
    <property type="molecule type" value="Genomic_DNA"/>
</dbReference>
<proteinExistence type="predicted"/>
<feature type="compositionally biased region" description="Polar residues" evidence="1">
    <location>
        <begin position="93"/>
        <end position="109"/>
    </location>
</feature>
<reference evidence="2" key="1">
    <citation type="submission" date="2021-09" db="EMBL/GenBank/DDBJ databases">
        <authorList>
            <consortium name="Pathogen Informatics"/>
        </authorList>
    </citation>
    <scope>NUCLEOTIDE SEQUENCE</scope>
</reference>
<dbReference type="AlphaFoldDB" id="A0A8J2LY70"/>
<comment type="caution">
    <text evidence="2">The sequence shown here is derived from an EMBL/GenBank/DDBJ whole genome shotgun (WGS) entry which is preliminary data.</text>
</comment>
<gene>
    <name evidence="2" type="ORF">CJOHNSTONI_LOCUS1574</name>
</gene>
<evidence type="ECO:0000256" key="1">
    <source>
        <dbReference type="SAM" id="MobiDB-lite"/>
    </source>
</evidence>
<dbReference type="Proteomes" id="UP000746747">
    <property type="component" value="Unassembled WGS sequence"/>
</dbReference>
<organism evidence="2 3">
    <name type="scientific">Cercopithifilaria johnstoni</name>
    <dbReference type="NCBI Taxonomy" id="2874296"/>
    <lineage>
        <taxon>Eukaryota</taxon>
        <taxon>Metazoa</taxon>
        <taxon>Ecdysozoa</taxon>
        <taxon>Nematoda</taxon>
        <taxon>Chromadorea</taxon>
        <taxon>Rhabditida</taxon>
        <taxon>Spirurina</taxon>
        <taxon>Spiruromorpha</taxon>
        <taxon>Filarioidea</taxon>
        <taxon>Onchocercidae</taxon>
        <taxon>Cercopithifilaria</taxon>
    </lineage>
</organism>
<feature type="region of interest" description="Disordered" evidence="1">
    <location>
        <begin position="90"/>
        <end position="109"/>
    </location>
</feature>
<protein>
    <submittedName>
        <fullName evidence="2">Uncharacterized protein</fullName>
    </submittedName>
</protein>
<keyword evidence="3" id="KW-1185">Reference proteome</keyword>
<accession>A0A8J2LY70</accession>
<sequence length="109" mass="12207">MASSEQTNEVQGQIFTANLYNAEEAGNAHLEDATIMHEIVINESNSSMEDESSSLVAKWQKMIEKVRKVENRGGNAVEVISKRALMKQRKNEVQSSAGRKNNTYKSTIF</sequence>
<evidence type="ECO:0000313" key="2">
    <source>
        <dbReference type="EMBL" id="CAG9531152.1"/>
    </source>
</evidence>